<feature type="compositionally biased region" description="Low complexity" evidence="1">
    <location>
        <begin position="25"/>
        <end position="53"/>
    </location>
</feature>
<feature type="region of interest" description="Disordered" evidence="1">
    <location>
        <begin position="25"/>
        <end position="64"/>
    </location>
</feature>
<dbReference type="EMBL" id="BPQB01000042">
    <property type="protein sequence ID" value="GJE94743.1"/>
    <property type="molecule type" value="Genomic_DNA"/>
</dbReference>
<evidence type="ECO:0000313" key="3">
    <source>
        <dbReference type="Proteomes" id="UP000703269"/>
    </source>
</evidence>
<protein>
    <submittedName>
        <fullName evidence="2">Uncharacterized protein</fullName>
    </submittedName>
</protein>
<accession>A0A9P3GET5</accession>
<evidence type="ECO:0000256" key="1">
    <source>
        <dbReference type="SAM" id="MobiDB-lite"/>
    </source>
</evidence>
<reference evidence="2 3" key="1">
    <citation type="submission" date="2021-08" db="EMBL/GenBank/DDBJ databases">
        <title>Draft Genome Sequence of Phanerochaete sordida strain YK-624.</title>
        <authorList>
            <person name="Mori T."/>
            <person name="Dohra H."/>
            <person name="Suzuki T."/>
            <person name="Kawagishi H."/>
            <person name="Hirai H."/>
        </authorList>
    </citation>
    <scope>NUCLEOTIDE SEQUENCE [LARGE SCALE GENOMIC DNA]</scope>
    <source>
        <strain evidence="2 3">YK-624</strain>
    </source>
</reference>
<dbReference type="AlphaFoldDB" id="A0A9P3GET5"/>
<sequence length="95" mass="10549">MSASRGASMTCRRRACPARQCRSPARRSVGPACASRTSLRGSRARRAASACPRPRGRGRHYTQSRVRRRGCGTWRDPWDAVECLLRTFSTQGSLP</sequence>
<comment type="caution">
    <text evidence="2">The sequence shown here is derived from an EMBL/GenBank/DDBJ whole genome shotgun (WGS) entry which is preliminary data.</text>
</comment>
<organism evidence="2 3">
    <name type="scientific">Phanerochaete sordida</name>
    <dbReference type="NCBI Taxonomy" id="48140"/>
    <lineage>
        <taxon>Eukaryota</taxon>
        <taxon>Fungi</taxon>
        <taxon>Dikarya</taxon>
        <taxon>Basidiomycota</taxon>
        <taxon>Agaricomycotina</taxon>
        <taxon>Agaricomycetes</taxon>
        <taxon>Polyporales</taxon>
        <taxon>Phanerochaetaceae</taxon>
        <taxon>Phanerochaete</taxon>
    </lineage>
</organism>
<gene>
    <name evidence="2" type="ORF">PsYK624_109140</name>
</gene>
<feature type="compositionally biased region" description="Basic residues" evidence="1">
    <location>
        <begin position="54"/>
        <end position="64"/>
    </location>
</feature>
<proteinExistence type="predicted"/>
<evidence type="ECO:0000313" key="2">
    <source>
        <dbReference type="EMBL" id="GJE94743.1"/>
    </source>
</evidence>
<name>A0A9P3GET5_9APHY</name>
<keyword evidence="3" id="KW-1185">Reference proteome</keyword>
<dbReference type="Proteomes" id="UP000703269">
    <property type="component" value="Unassembled WGS sequence"/>
</dbReference>